<feature type="coiled-coil region" evidence="1">
    <location>
        <begin position="66"/>
        <end position="93"/>
    </location>
</feature>
<evidence type="ECO:0000313" key="2">
    <source>
        <dbReference type="EMBL" id="UQN30521.1"/>
    </source>
</evidence>
<evidence type="ECO:0000256" key="1">
    <source>
        <dbReference type="SAM" id="Coils"/>
    </source>
</evidence>
<proteinExistence type="predicted"/>
<protein>
    <submittedName>
        <fullName evidence="2">Uncharacterized protein</fullName>
    </submittedName>
</protein>
<sequence>MTRSMNRHGADPTGEDDFDPVVLNLGSHTDYFVITDSLEEFISRAEGEISDEIQEGLDPESKWSKRELLQDYAERAKRMLADIERQLEANGQALPGSDDL</sequence>
<dbReference type="RefSeq" id="WP_249479885.1">
    <property type="nucleotide sequence ID" value="NZ_CP097218.1"/>
</dbReference>
<evidence type="ECO:0000313" key="3">
    <source>
        <dbReference type="Proteomes" id="UP001055868"/>
    </source>
</evidence>
<keyword evidence="3" id="KW-1185">Reference proteome</keyword>
<name>A0ABY4N9N6_9MICO</name>
<organism evidence="2 3">
    <name type="scientific">Brachybacterium kimchii</name>
    <dbReference type="NCBI Taxonomy" id="2942909"/>
    <lineage>
        <taxon>Bacteria</taxon>
        <taxon>Bacillati</taxon>
        <taxon>Actinomycetota</taxon>
        <taxon>Actinomycetes</taxon>
        <taxon>Micrococcales</taxon>
        <taxon>Dermabacteraceae</taxon>
        <taxon>Brachybacterium</taxon>
    </lineage>
</organism>
<keyword evidence="1" id="KW-0175">Coiled coil</keyword>
<reference evidence="2" key="1">
    <citation type="submission" date="2022-05" db="EMBL/GenBank/DDBJ databases">
        <title>Genomic analysis of Brachybacterium sp. CBA3104.</title>
        <authorList>
            <person name="Roh S.W."/>
            <person name="Kim Y.B."/>
            <person name="Kim Y."/>
        </authorList>
    </citation>
    <scope>NUCLEOTIDE SEQUENCE</scope>
    <source>
        <strain evidence="2">CBA3104</strain>
    </source>
</reference>
<dbReference type="Proteomes" id="UP001055868">
    <property type="component" value="Chromosome"/>
</dbReference>
<gene>
    <name evidence="2" type="ORF">M4486_04210</name>
</gene>
<dbReference type="EMBL" id="CP097218">
    <property type="protein sequence ID" value="UQN30521.1"/>
    <property type="molecule type" value="Genomic_DNA"/>
</dbReference>
<accession>A0ABY4N9N6</accession>